<comment type="caution">
    <text evidence="5">The sequence shown here is derived from an EMBL/GenBank/DDBJ whole genome shotgun (WGS) entry which is preliminary data.</text>
</comment>
<gene>
    <name evidence="5" type="ORF">Acr_09g0001910</name>
</gene>
<keyword evidence="2" id="KW-0446">Lipid-binding</keyword>
<dbReference type="InterPro" id="IPR000582">
    <property type="entry name" value="Acyl-CoA-binding_protein"/>
</dbReference>
<comment type="similarity">
    <text evidence="1">Belongs to the ACBP family.</text>
</comment>
<sequence length="359" mass="39691">MELFQELLITVGVSLLVSFVIAKLFSMTSPPCDAVEDNSASVSVTTAIEEAGFRVEKSVVWDAESERRRVRFVGENAVNESRAEYDEIVCSEEVSEEVVGVGLENRVTEESGFVEERVMIGGDEVEQNLFDERSKRDEVREIEVKSDDFVGMRPGREKVRDIAIESGRSEDIRILESEAQKGNDTNESDGGVRNGSEGEEEGLFDDWEGIERTELEKGFGAAVVFVGSKSNADRVSGLDNNTKMRLFGLHKVAIEGPCCVPSPMALKVSARAKWNAWQQLGDMSQEMAMEQYITLLSRSIPGWMGDDAKDGKQVFSDVGSSTIRPFSLHKQQDTENDSVSEELKPCDEECGIFGSVQTP</sequence>
<name>A0A7J0F4X6_9ERIC</name>
<evidence type="ECO:0000256" key="1">
    <source>
        <dbReference type="ARBA" id="ARBA00005567"/>
    </source>
</evidence>
<dbReference type="OrthoDB" id="71307at2759"/>
<proteinExistence type="inferred from homology"/>
<dbReference type="InterPro" id="IPR014352">
    <property type="entry name" value="FERM/acyl-CoA-bd_prot_sf"/>
</dbReference>
<organism evidence="5 6">
    <name type="scientific">Actinidia rufa</name>
    <dbReference type="NCBI Taxonomy" id="165716"/>
    <lineage>
        <taxon>Eukaryota</taxon>
        <taxon>Viridiplantae</taxon>
        <taxon>Streptophyta</taxon>
        <taxon>Embryophyta</taxon>
        <taxon>Tracheophyta</taxon>
        <taxon>Spermatophyta</taxon>
        <taxon>Magnoliopsida</taxon>
        <taxon>eudicotyledons</taxon>
        <taxon>Gunneridae</taxon>
        <taxon>Pentapetalae</taxon>
        <taxon>asterids</taxon>
        <taxon>Ericales</taxon>
        <taxon>Actinidiaceae</taxon>
        <taxon>Actinidia</taxon>
    </lineage>
</organism>
<dbReference type="Gene3D" id="1.20.80.10">
    <property type="match status" value="1"/>
</dbReference>
<dbReference type="PROSITE" id="PS51228">
    <property type="entry name" value="ACB_2"/>
    <property type="match status" value="1"/>
</dbReference>
<evidence type="ECO:0000256" key="3">
    <source>
        <dbReference type="SAM" id="MobiDB-lite"/>
    </source>
</evidence>
<dbReference type="GO" id="GO:0006631">
    <property type="term" value="P:fatty acid metabolic process"/>
    <property type="evidence" value="ECO:0007669"/>
    <property type="project" value="TreeGrafter"/>
</dbReference>
<keyword evidence="6" id="KW-1185">Reference proteome</keyword>
<dbReference type="AlphaFoldDB" id="A0A7J0F4X6"/>
<reference evidence="5 6" key="1">
    <citation type="submission" date="2019-07" db="EMBL/GenBank/DDBJ databases">
        <title>De Novo Assembly of kiwifruit Actinidia rufa.</title>
        <authorList>
            <person name="Sugita-Konishi S."/>
            <person name="Sato K."/>
            <person name="Mori E."/>
            <person name="Abe Y."/>
            <person name="Kisaki G."/>
            <person name="Hamano K."/>
            <person name="Suezawa K."/>
            <person name="Otani M."/>
            <person name="Fukuda T."/>
            <person name="Manabe T."/>
            <person name="Gomi K."/>
            <person name="Tabuchi M."/>
            <person name="Akimitsu K."/>
            <person name="Kataoka I."/>
        </authorList>
    </citation>
    <scope>NUCLEOTIDE SEQUENCE [LARGE SCALE GENOMIC DNA]</scope>
    <source>
        <strain evidence="6">cv. Fuchu</strain>
    </source>
</reference>
<dbReference type="InterPro" id="IPR035984">
    <property type="entry name" value="Acyl-CoA-binding_sf"/>
</dbReference>
<dbReference type="Pfam" id="PF00887">
    <property type="entry name" value="ACBP"/>
    <property type="match status" value="1"/>
</dbReference>
<evidence type="ECO:0000259" key="4">
    <source>
        <dbReference type="PROSITE" id="PS51228"/>
    </source>
</evidence>
<dbReference type="Proteomes" id="UP000585474">
    <property type="component" value="Unassembled WGS sequence"/>
</dbReference>
<dbReference type="SUPFAM" id="SSF47027">
    <property type="entry name" value="Acyl-CoA binding protein"/>
    <property type="match status" value="1"/>
</dbReference>
<dbReference type="PANTHER" id="PTHR23310:SF105">
    <property type="entry name" value="ACYL-COA-BINDING DOMAIN-CONTAINING PROTEIN 5"/>
    <property type="match status" value="1"/>
</dbReference>
<accession>A0A7J0F4X6</accession>
<dbReference type="GO" id="GO:0000062">
    <property type="term" value="F:fatty-acyl-CoA binding"/>
    <property type="evidence" value="ECO:0007669"/>
    <property type="project" value="InterPro"/>
</dbReference>
<feature type="region of interest" description="Disordered" evidence="3">
    <location>
        <begin position="176"/>
        <end position="202"/>
    </location>
</feature>
<dbReference type="PANTHER" id="PTHR23310">
    <property type="entry name" value="ACYL-COA-BINDING PROTEIN, ACBP"/>
    <property type="match status" value="1"/>
</dbReference>
<evidence type="ECO:0000256" key="2">
    <source>
        <dbReference type="ARBA" id="ARBA00023121"/>
    </source>
</evidence>
<dbReference type="EMBL" id="BJWL01000009">
    <property type="protein sequence ID" value="GFY93745.1"/>
    <property type="molecule type" value="Genomic_DNA"/>
</dbReference>
<protein>
    <recommendedName>
        <fullName evidence="4">ACB domain-containing protein</fullName>
    </recommendedName>
</protein>
<evidence type="ECO:0000313" key="5">
    <source>
        <dbReference type="EMBL" id="GFY93745.1"/>
    </source>
</evidence>
<feature type="domain" description="ACB" evidence="4">
    <location>
        <begin position="215"/>
        <end position="305"/>
    </location>
</feature>
<evidence type="ECO:0000313" key="6">
    <source>
        <dbReference type="Proteomes" id="UP000585474"/>
    </source>
</evidence>